<dbReference type="InterPro" id="IPR020904">
    <property type="entry name" value="Sc_DH/Rdtase_CS"/>
</dbReference>
<evidence type="ECO:0000256" key="2">
    <source>
        <dbReference type="RuleBase" id="RU000363"/>
    </source>
</evidence>
<dbReference type="PANTHER" id="PTHR43313:SF36">
    <property type="entry name" value="D-BETA-HYDROXYBUTYRATE DEHYDROGENASE, MITOCHONDRIAL"/>
    <property type="match status" value="1"/>
</dbReference>
<dbReference type="AlphaFoldDB" id="A0A8K0K592"/>
<evidence type="ECO:0000256" key="1">
    <source>
        <dbReference type="ARBA" id="ARBA00023002"/>
    </source>
</evidence>
<comment type="caution">
    <text evidence="3">The sequence shown here is derived from an EMBL/GenBank/DDBJ whole genome shotgun (WGS) entry which is preliminary data.</text>
</comment>
<dbReference type="SUPFAM" id="SSF51735">
    <property type="entry name" value="NAD(P)-binding Rossmann-fold domains"/>
    <property type="match status" value="1"/>
</dbReference>
<dbReference type="GO" id="GO:0008202">
    <property type="term" value="P:steroid metabolic process"/>
    <property type="evidence" value="ECO:0007669"/>
    <property type="project" value="TreeGrafter"/>
</dbReference>
<name>A0A8K0K592_LADFU</name>
<evidence type="ECO:0000313" key="4">
    <source>
        <dbReference type="Proteomes" id="UP000792457"/>
    </source>
</evidence>
<dbReference type="PRINTS" id="PR00080">
    <property type="entry name" value="SDRFAMILY"/>
</dbReference>
<dbReference type="PRINTS" id="PR00081">
    <property type="entry name" value="GDHRDH"/>
</dbReference>
<dbReference type="Proteomes" id="UP000792457">
    <property type="component" value="Unassembled WGS sequence"/>
</dbReference>
<dbReference type="PANTHER" id="PTHR43313">
    <property type="entry name" value="SHORT-CHAIN DEHYDROGENASE/REDUCTASE FAMILY 9C"/>
    <property type="match status" value="1"/>
</dbReference>
<keyword evidence="4" id="KW-1185">Reference proteome</keyword>
<dbReference type="Gene3D" id="3.40.50.720">
    <property type="entry name" value="NAD(P)-binding Rossmann-like Domain"/>
    <property type="match status" value="1"/>
</dbReference>
<dbReference type="EMBL" id="KZ308378">
    <property type="protein sequence ID" value="KAG8228601.1"/>
    <property type="molecule type" value="Genomic_DNA"/>
</dbReference>
<dbReference type="Pfam" id="PF00106">
    <property type="entry name" value="adh_short"/>
    <property type="match status" value="1"/>
</dbReference>
<sequence length="357" mass="40206">MGATSSSLKRLVVGGTHGQKALVTFAAAVLAIVGRRLWISWESNRRRRLIENYEPKRAILITGCDSGLGFSLALRTHDLGLWVFATCLREDGIGARRLRELCPNSQRLHVLKMDVTDATSVFTARDIVMKLIKKNGLELGTLVNNAGVMVFGEFEWQTERLIKFQTDVNLLGTYRVTKAFCPELRKSKGRILTVSSHCAEATLPGLAVYGATKAAIEAWSDGLRVEVAKYGIQVITIFPGSFAQRSNLAGLQGEYAAEMKAAMNKEQQEFYGEFFNRYQTYLNAVFSAGPRTPDALKDDSLYYTFEEALLSRNPRSRYRAPAPVRYVIYHSLFKMAPTTWLRDWLVQRFVQMPAWEP</sequence>
<reference evidence="3" key="2">
    <citation type="submission" date="2017-10" db="EMBL/GenBank/DDBJ databases">
        <title>Ladona fulva Genome sequencing and assembly.</title>
        <authorList>
            <person name="Murali S."/>
            <person name="Richards S."/>
            <person name="Bandaranaike D."/>
            <person name="Bellair M."/>
            <person name="Blankenburg K."/>
            <person name="Chao H."/>
            <person name="Dinh H."/>
            <person name="Doddapaneni H."/>
            <person name="Dugan-Rocha S."/>
            <person name="Elkadiri S."/>
            <person name="Gnanaolivu R."/>
            <person name="Hernandez B."/>
            <person name="Skinner E."/>
            <person name="Javaid M."/>
            <person name="Lee S."/>
            <person name="Li M."/>
            <person name="Ming W."/>
            <person name="Munidasa M."/>
            <person name="Muniz J."/>
            <person name="Nguyen L."/>
            <person name="Hughes D."/>
            <person name="Osuji N."/>
            <person name="Pu L.-L."/>
            <person name="Puazo M."/>
            <person name="Qu C."/>
            <person name="Quiroz J."/>
            <person name="Raj R."/>
            <person name="Weissenberger G."/>
            <person name="Xin Y."/>
            <person name="Zou X."/>
            <person name="Han Y."/>
            <person name="Worley K."/>
            <person name="Muzny D."/>
            <person name="Gibbs R."/>
        </authorList>
    </citation>
    <scope>NUCLEOTIDE SEQUENCE</scope>
    <source>
        <strain evidence="3">Sampled in the wild</strain>
    </source>
</reference>
<gene>
    <name evidence="3" type="ORF">J437_LFUL009306</name>
</gene>
<comment type="similarity">
    <text evidence="2">Belongs to the short-chain dehydrogenases/reductases (SDR) family.</text>
</comment>
<proteinExistence type="inferred from homology"/>
<evidence type="ECO:0000313" key="3">
    <source>
        <dbReference type="EMBL" id="KAG8228601.1"/>
    </source>
</evidence>
<reference evidence="3" key="1">
    <citation type="submission" date="2013-04" db="EMBL/GenBank/DDBJ databases">
        <authorList>
            <person name="Qu J."/>
            <person name="Murali S.C."/>
            <person name="Bandaranaike D."/>
            <person name="Bellair M."/>
            <person name="Blankenburg K."/>
            <person name="Chao H."/>
            <person name="Dinh H."/>
            <person name="Doddapaneni H."/>
            <person name="Downs B."/>
            <person name="Dugan-Rocha S."/>
            <person name="Elkadiri S."/>
            <person name="Gnanaolivu R.D."/>
            <person name="Hernandez B."/>
            <person name="Javaid M."/>
            <person name="Jayaseelan J.C."/>
            <person name="Lee S."/>
            <person name="Li M."/>
            <person name="Ming W."/>
            <person name="Munidasa M."/>
            <person name="Muniz J."/>
            <person name="Nguyen L."/>
            <person name="Ongeri F."/>
            <person name="Osuji N."/>
            <person name="Pu L.-L."/>
            <person name="Puazo M."/>
            <person name="Qu C."/>
            <person name="Quiroz J."/>
            <person name="Raj R."/>
            <person name="Weissenberger G."/>
            <person name="Xin Y."/>
            <person name="Zou X."/>
            <person name="Han Y."/>
            <person name="Richards S."/>
            <person name="Worley K."/>
            <person name="Muzny D."/>
            <person name="Gibbs R."/>
        </authorList>
    </citation>
    <scope>NUCLEOTIDE SEQUENCE</scope>
    <source>
        <strain evidence="3">Sampled in the wild</strain>
    </source>
</reference>
<organism evidence="3 4">
    <name type="scientific">Ladona fulva</name>
    <name type="common">Scarce chaser dragonfly</name>
    <name type="synonym">Libellula fulva</name>
    <dbReference type="NCBI Taxonomy" id="123851"/>
    <lineage>
        <taxon>Eukaryota</taxon>
        <taxon>Metazoa</taxon>
        <taxon>Ecdysozoa</taxon>
        <taxon>Arthropoda</taxon>
        <taxon>Hexapoda</taxon>
        <taxon>Insecta</taxon>
        <taxon>Pterygota</taxon>
        <taxon>Palaeoptera</taxon>
        <taxon>Odonata</taxon>
        <taxon>Epiprocta</taxon>
        <taxon>Anisoptera</taxon>
        <taxon>Libelluloidea</taxon>
        <taxon>Libellulidae</taxon>
        <taxon>Ladona</taxon>
    </lineage>
</organism>
<dbReference type="PROSITE" id="PS00061">
    <property type="entry name" value="ADH_SHORT"/>
    <property type="match status" value="1"/>
</dbReference>
<protein>
    <recommendedName>
        <fullName evidence="5">Estradiol 17-beta-dehydrogenase 2</fullName>
    </recommendedName>
</protein>
<evidence type="ECO:0008006" key="5">
    <source>
        <dbReference type="Google" id="ProtNLM"/>
    </source>
</evidence>
<dbReference type="OrthoDB" id="294295at2759"/>
<dbReference type="InterPro" id="IPR036291">
    <property type="entry name" value="NAD(P)-bd_dom_sf"/>
</dbReference>
<accession>A0A8K0K592</accession>
<keyword evidence="1" id="KW-0560">Oxidoreductase</keyword>
<dbReference type="GO" id="GO:0016491">
    <property type="term" value="F:oxidoreductase activity"/>
    <property type="evidence" value="ECO:0007669"/>
    <property type="project" value="UniProtKB-KW"/>
</dbReference>
<dbReference type="InterPro" id="IPR002347">
    <property type="entry name" value="SDR_fam"/>
</dbReference>